<sequence length="206" mass="23775">MISKLNEKTRRIIAICMVITMPVIIITALVLGIMSDADKKKNNENATATNQKIHQYKEERDKAETEKSPDQTDSSSQSNQEIYIPTEKQKKGAQRVAEDFLRAYHSFDIDNPEEYLEKAKPYMTEELYSFYKQYPKRGTLEQQKVKVKEVSGMPADFQENVQVWNIEIKSENTDSDGKKTEQLTPYTVQVIKEEGEWKVNGVRIDG</sequence>
<name>A0A2I7ZJL8_9BACI</name>
<dbReference type="AlphaFoldDB" id="A0A2I7ZJL8"/>
<proteinExistence type="predicted"/>
<evidence type="ECO:0000256" key="1">
    <source>
        <dbReference type="SAM" id="MobiDB-lite"/>
    </source>
</evidence>
<organism evidence="3">
    <name type="scientific">Bacillus glycinifermentans</name>
    <dbReference type="NCBI Taxonomy" id="1664069"/>
    <lineage>
        <taxon>Bacteria</taxon>
        <taxon>Bacillati</taxon>
        <taxon>Bacillota</taxon>
        <taxon>Bacilli</taxon>
        <taxon>Bacillales</taxon>
        <taxon>Bacillaceae</taxon>
        <taxon>Bacillus</taxon>
    </lineage>
</organism>
<feature type="region of interest" description="Disordered" evidence="1">
    <location>
        <begin position="44"/>
        <end position="91"/>
    </location>
</feature>
<dbReference type="RefSeq" id="WP_017474142.1">
    <property type="nucleotide sequence ID" value="NZ_JARRUA010000024.1"/>
</dbReference>
<keyword evidence="2" id="KW-1133">Transmembrane helix</keyword>
<dbReference type="EMBL" id="MF996509">
    <property type="protein sequence ID" value="AUS92801.1"/>
    <property type="molecule type" value="Genomic_DNA"/>
</dbReference>
<feature type="compositionally biased region" description="Basic and acidic residues" evidence="1">
    <location>
        <begin position="55"/>
        <end position="70"/>
    </location>
</feature>
<evidence type="ECO:0000313" key="3">
    <source>
        <dbReference type="EMBL" id="AUS92801.1"/>
    </source>
</evidence>
<keyword evidence="2" id="KW-0812">Transmembrane</keyword>
<evidence type="ECO:0000256" key="2">
    <source>
        <dbReference type="SAM" id="Phobius"/>
    </source>
</evidence>
<reference evidence="3" key="1">
    <citation type="submission" date="2017-09" db="EMBL/GenBank/DDBJ databases">
        <title>Sequences of three plasmids isolated from Bacillus glycinfermentans NCCP 15922.</title>
        <authorList>
            <person name="Yu W.-S."/>
            <person name="Do H.-N."/>
            <person name="Cheong H.-M."/>
            <person name="Hwang K.-J."/>
        </authorList>
    </citation>
    <scope>NUCLEOTIDE SEQUENCE</scope>
    <source>
        <strain evidence="3">KBN06P03352</strain>
        <plasmid evidence="3">unnamed1</plasmid>
    </source>
</reference>
<protein>
    <submittedName>
        <fullName evidence="3">Uncharacterized protein</fullName>
    </submittedName>
</protein>
<feature type="compositionally biased region" description="Polar residues" evidence="1">
    <location>
        <begin position="71"/>
        <end position="81"/>
    </location>
</feature>
<keyword evidence="3" id="KW-0614">Plasmid</keyword>
<keyword evidence="2" id="KW-0472">Membrane</keyword>
<geneLocation type="plasmid" evidence="3">
    <name>unnamed1</name>
</geneLocation>
<dbReference type="Gene3D" id="3.10.450.540">
    <property type="match status" value="1"/>
</dbReference>
<accession>A0A2I7ZJL8</accession>
<feature type="transmembrane region" description="Helical" evidence="2">
    <location>
        <begin position="12"/>
        <end position="34"/>
    </location>
</feature>